<gene>
    <name evidence="2" type="ORF">SteCoe_34248</name>
</gene>
<feature type="region of interest" description="Disordered" evidence="1">
    <location>
        <begin position="32"/>
        <end position="67"/>
    </location>
</feature>
<sequence>MEDTLKDSHKDRVERSLEENFLGLIEDRKKDSLENNMEYSSENRKEDSHEDRIKNSPEARKQDEIKERIDISHEGKINDPLEEKMKTIQELEEFSENFPEIEFGISDEELCNRLLDPVEGLYLSVFYITIKKKEKFCYQNLYIFILCLENLIKFNLVSHDIVESEIEILIRKIYFFAFKAIENEVDFKTHANELDNCIKLFRSFLNHYLDLIVDFNGKYAILNNLVFCILIINKILEETSLLKNDFTYFFSWKLTIIQSLKLIENFDDYQEICLSDSTCVLLTNHINNLFRNTEKYDDIIRFMSSMLRPVVLDQVLALALKIDKKLFKLLIQKIKNNQETQDLKAIRKSITQSGKSLINQYKCNYRITPSQTLPNIQELLCLGLYNLVKISLDNGFKEDFVYYYKKYGKQENFSLCSLIRHIDQLPEQIQYFIAEILAKLRKTEVNWFYFVIEKVQKNLRFEIISQEWATDFIQLASSPPYCNILNKFKQDQNTDLKVILERITPKIILMELPEKNYGRTFYNNSIVLKLFFENEGSKGATFVIYLHELAHYLQRSQSDTIGASESPKSEKKFGVREGGYLIEREIFGSCLYYITVEAANYIVSLQVDQDHGQFLNVFTEKNKLTIEDDEIIEGKKIISLHRSSDKILLGECGSKFSNIRRKPNKN</sequence>
<feature type="compositionally biased region" description="Basic and acidic residues" evidence="1">
    <location>
        <begin position="41"/>
        <end position="67"/>
    </location>
</feature>
<protein>
    <submittedName>
        <fullName evidence="2">Uncharacterized protein</fullName>
    </submittedName>
</protein>
<reference evidence="2 3" key="1">
    <citation type="submission" date="2016-11" db="EMBL/GenBank/DDBJ databases">
        <title>The macronuclear genome of Stentor coeruleus: a giant cell with tiny introns.</title>
        <authorList>
            <person name="Slabodnick M."/>
            <person name="Ruby J.G."/>
            <person name="Reiff S.B."/>
            <person name="Swart E.C."/>
            <person name="Gosai S."/>
            <person name="Prabakaran S."/>
            <person name="Witkowska E."/>
            <person name="Larue G.E."/>
            <person name="Fisher S."/>
            <person name="Freeman R.M."/>
            <person name="Gunawardena J."/>
            <person name="Chu W."/>
            <person name="Stover N.A."/>
            <person name="Gregory B.D."/>
            <person name="Nowacki M."/>
            <person name="Derisi J."/>
            <person name="Roy S.W."/>
            <person name="Marshall W.F."/>
            <person name="Sood P."/>
        </authorList>
    </citation>
    <scope>NUCLEOTIDE SEQUENCE [LARGE SCALE GENOMIC DNA]</scope>
    <source>
        <strain evidence="2">WM001</strain>
    </source>
</reference>
<evidence type="ECO:0000256" key="1">
    <source>
        <dbReference type="SAM" id="MobiDB-lite"/>
    </source>
</evidence>
<evidence type="ECO:0000313" key="3">
    <source>
        <dbReference type="Proteomes" id="UP000187209"/>
    </source>
</evidence>
<keyword evidence="3" id="KW-1185">Reference proteome</keyword>
<accession>A0A1R2AUX4</accession>
<evidence type="ECO:0000313" key="2">
    <source>
        <dbReference type="EMBL" id="OMJ68329.1"/>
    </source>
</evidence>
<dbReference type="AlphaFoldDB" id="A0A1R2AUX4"/>
<dbReference type="EMBL" id="MPUH01001348">
    <property type="protein sequence ID" value="OMJ68329.1"/>
    <property type="molecule type" value="Genomic_DNA"/>
</dbReference>
<comment type="caution">
    <text evidence="2">The sequence shown here is derived from an EMBL/GenBank/DDBJ whole genome shotgun (WGS) entry which is preliminary data.</text>
</comment>
<proteinExistence type="predicted"/>
<name>A0A1R2AUX4_9CILI</name>
<dbReference type="Proteomes" id="UP000187209">
    <property type="component" value="Unassembled WGS sequence"/>
</dbReference>
<organism evidence="2 3">
    <name type="scientific">Stentor coeruleus</name>
    <dbReference type="NCBI Taxonomy" id="5963"/>
    <lineage>
        <taxon>Eukaryota</taxon>
        <taxon>Sar</taxon>
        <taxon>Alveolata</taxon>
        <taxon>Ciliophora</taxon>
        <taxon>Postciliodesmatophora</taxon>
        <taxon>Heterotrichea</taxon>
        <taxon>Heterotrichida</taxon>
        <taxon>Stentoridae</taxon>
        <taxon>Stentor</taxon>
    </lineage>
</organism>